<dbReference type="Proteomes" id="UP001371305">
    <property type="component" value="Unassembled WGS sequence"/>
</dbReference>
<evidence type="ECO:0000313" key="3">
    <source>
        <dbReference type="Proteomes" id="UP001371305"/>
    </source>
</evidence>
<proteinExistence type="predicted"/>
<dbReference type="EMBL" id="JBBUKT010000008">
    <property type="protein sequence ID" value="MEK7952783.1"/>
    <property type="molecule type" value="Genomic_DNA"/>
</dbReference>
<organism evidence="2 3">
    <name type="scientific">Luteolibacter soli</name>
    <dbReference type="NCBI Taxonomy" id="3135280"/>
    <lineage>
        <taxon>Bacteria</taxon>
        <taxon>Pseudomonadati</taxon>
        <taxon>Verrucomicrobiota</taxon>
        <taxon>Verrucomicrobiia</taxon>
        <taxon>Verrucomicrobiales</taxon>
        <taxon>Verrucomicrobiaceae</taxon>
        <taxon>Luteolibacter</taxon>
    </lineage>
</organism>
<accession>A0ABU9AYD7</accession>
<comment type="caution">
    <text evidence="2">The sequence shown here is derived from an EMBL/GenBank/DDBJ whole genome shotgun (WGS) entry which is preliminary data.</text>
</comment>
<reference evidence="2 3" key="1">
    <citation type="submission" date="2024-04" db="EMBL/GenBank/DDBJ databases">
        <title>Luteolibacter sp. isolated from soil.</title>
        <authorList>
            <person name="An J."/>
        </authorList>
    </citation>
    <scope>NUCLEOTIDE SEQUENCE [LARGE SCALE GENOMIC DNA]</scope>
    <source>
        <strain evidence="2 3">Y139</strain>
    </source>
</reference>
<feature type="chain" id="PRO_5047063856" description="PEP-CTERM protein-sorting domain-containing protein" evidence="1">
    <location>
        <begin position="24"/>
        <end position="194"/>
    </location>
</feature>
<keyword evidence="1" id="KW-0732">Signal</keyword>
<name>A0ABU9AYD7_9BACT</name>
<dbReference type="RefSeq" id="WP_341406540.1">
    <property type="nucleotide sequence ID" value="NZ_JBBUKT010000008.1"/>
</dbReference>
<feature type="signal peptide" evidence="1">
    <location>
        <begin position="1"/>
        <end position="23"/>
    </location>
</feature>
<protein>
    <recommendedName>
        <fullName evidence="4">PEP-CTERM protein-sorting domain-containing protein</fullName>
    </recommendedName>
</protein>
<evidence type="ECO:0000256" key="1">
    <source>
        <dbReference type="SAM" id="SignalP"/>
    </source>
</evidence>
<sequence length="194" mass="20917">MKSLLSTPLLTLTLGSLSAPAQGAVIMASTYWTSLADGPYYGTTQPFLSAGTRPAAETSMSGYEGPSGGQVTIDLNMGETVISAKMIASAVTITGTVFAPVEWNMVLYGNYPAAGYQAGDQVWYTQQQHWAGFFTQMDWKSEIMMYFEVVTNQGTFVDDNGGTGYLIHYGSIPEGSTVTLGLFGLAMAARRRRW</sequence>
<gene>
    <name evidence="2" type="ORF">WKV53_19875</name>
</gene>
<evidence type="ECO:0000313" key="2">
    <source>
        <dbReference type="EMBL" id="MEK7952783.1"/>
    </source>
</evidence>
<evidence type="ECO:0008006" key="4">
    <source>
        <dbReference type="Google" id="ProtNLM"/>
    </source>
</evidence>
<keyword evidence="3" id="KW-1185">Reference proteome</keyword>